<feature type="transmembrane region" description="Helical" evidence="1">
    <location>
        <begin position="152"/>
        <end position="172"/>
    </location>
</feature>
<dbReference type="InterPro" id="IPR003607">
    <property type="entry name" value="HD/PDEase_dom"/>
</dbReference>
<dbReference type="NCBIfam" id="TIGR00277">
    <property type="entry name" value="HDIG"/>
    <property type="match status" value="1"/>
</dbReference>
<evidence type="ECO:0000259" key="3">
    <source>
        <dbReference type="PROSITE" id="PS51832"/>
    </source>
</evidence>
<keyword evidence="1" id="KW-1133">Transmembrane helix</keyword>
<protein>
    <submittedName>
        <fullName evidence="4">HD-GYP domain-containing protein</fullName>
    </submittedName>
</protein>
<dbReference type="CDD" id="cd00077">
    <property type="entry name" value="HDc"/>
    <property type="match status" value="1"/>
</dbReference>
<dbReference type="PROSITE" id="PS51831">
    <property type="entry name" value="HD"/>
    <property type="match status" value="1"/>
</dbReference>
<dbReference type="Gene3D" id="1.10.3210.10">
    <property type="entry name" value="Hypothetical protein af1432"/>
    <property type="match status" value="1"/>
</dbReference>
<name>A0A7C5RDQ0_9DEIN</name>
<feature type="transmembrane region" description="Helical" evidence="1">
    <location>
        <begin position="119"/>
        <end position="140"/>
    </location>
</feature>
<dbReference type="PROSITE" id="PS51832">
    <property type="entry name" value="HD_GYP"/>
    <property type="match status" value="1"/>
</dbReference>
<dbReference type="AlphaFoldDB" id="A0A7C5RDQ0"/>
<dbReference type="PANTHER" id="PTHR45228">
    <property type="entry name" value="CYCLIC DI-GMP PHOSPHODIESTERASE TM_0186-RELATED"/>
    <property type="match status" value="1"/>
</dbReference>
<evidence type="ECO:0000313" key="4">
    <source>
        <dbReference type="EMBL" id="HHM67364.1"/>
    </source>
</evidence>
<feature type="domain" description="HD" evidence="2">
    <location>
        <begin position="229"/>
        <end position="352"/>
    </location>
</feature>
<dbReference type="InterPro" id="IPR052020">
    <property type="entry name" value="Cyclic_di-GMP/3'3'-cGAMP_PDE"/>
</dbReference>
<reference evidence="4" key="1">
    <citation type="journal article" date="2020" name="mSystems">
        <title>Genome- and Community-Level Interaction Insights into Carbon Utilization and Element Cycling Functions of Hydrothermarchaeota in Hydrothermal Sediment.</title>
        <authorList>
            <person name="Zhou Z."/>
            <person name="Liu Y."/>
            <person name="Xu W."/>
            <person name="Pan J."/>
            <person name="Luo Z.H."/>
            <person name="Li M."/>
        </authorList>
    </citation>
    <scope>NUCLEOTIDE SEQUENCE [LARGE SCALE GENOMIC DNA]</scope>
    <source>
        <strain evidence="4">SpSt-1071</strain>
    </source>
</reference>
<dbReference type="SMART" id="SM00471">
    <property type="entry name" value="HDc"/>
    <property type="match status" value="1"/>
</dbReference>
<dbReference type="Pfam" id="PF13487">
    <property type="entry name" value="HD_5"/>
    <property type="match status" value="1"/>
</dbReference>
<proteinExistence type="predicted"/>
<sequence length="411" mass="45091">MYRVRLLSLSLALLAAGVLTASLPLRLGPDWLFAALLALLLSQLRVGLPFFGEASLHFLGGLMAAYLFSPAEAGLAAALGYWGRFAGVWRELFNRSQLFLAAALAAAANDLEPSLVGGLAGAVAYLAVNAGSVALVYALLEGRAPGRRFWRSLVPYALTYLFLSPSAYLASLVYRKPLLGGCEGWEVLLLGLPVLYAYSSWRAWRGMQEAVDRALEAVVRGLEAKDPYTAYHSERVAAIAEALARELGLPPDEVALVRRAGILHDIGKLGVQDAILQKPGELTEEERLRAKGHVQAGHRILHPLFRFLPLMEEAVLYHHERWDGLGYPRGLKGEEIPLVARILAVADAYEAMTSDRPYCAGMLPEEALEEIRREAGRQFDPEVVAAFEQAFARDEAWKTRSRFVLSTQEVV</sequence>
<feature type="domain" description="HD-GYP" evidence="3">
    <location>
        <begin position="207"/>
        <end position="403"/>
    </location>
</feature>
<feature type="transmembrane region" description="Helical" evidence="1">
    <location>
        <begin position="31"/>
        <end position="51"/>
    </location>
</feature>
<gene>
    <name evidence="4" type="ORF">ENM28_01330</name>
</gene>
<comment type="caution">
    <text evidence="4">The sequence shown here is derived from an EMBL/GenBank/DDBJ whole genome shotgun (WGS) entry which is preliminary data.</text>
</comment>
<keyword evidence="1" id="KW-0812">Transmembrane</keyword>
<dbReference type="InterPro" id="IPR037522">
    <property type="entry name" value="HD_GYP_dom"/>
</dbReference>
<feature type="transmembrane region" description="Helical" evidence="1">
    <location>
        <begin position="58"/>
        <end position="82"/>
    </location>
</feature>
<evidence type="ECO:0000256" key="1">
    <source>
        <dbReference type="SAM" id="Phobius"/>
    </source>
</evidence>
<dbReference type="InterPro" id="IPR006675">
    <property type="entry name" value="HDIG_dom"/>
</dbReference>
<keyword evidence="1" id="KW-0472">Membrane</keyword>
<dbReference type="InterPro" id="IPR006674">
    <property type="entry name" value="HD_domain"/>
</dbReference>
<dbReference type="EMBL" id="DRXE01000047">
    <property type="protein sequence ID" value="HHM67364.1"/>
    <property type="molecule type" value="Genomic_DNA"/>
</dbReference>
<dbReference type="PANTHER" id="PTHR45228:SF1">
    <property type="entry name" value="CYCLIC DI-GMP PHOSPHODIESTERASE TM_0186"/>
    <property type="match status" value="1"/>
</dbReference>
<accession>A0A7C5RDQ0</accession>
<organism evidence="4">
    <name type="scientific">Thermus caliditerrae</name>
    <dbReference type="NCBI Taxonomy" id="1330700"/>
    <lineage>
        <taxon>Bacteria</taxon>
        <taxon>Thermotogati</taxon>
        <taxon>Deinococcota</taxon>
        <taxon>Deinococci</taxon>
        <taxon>Thermales</taxon>
        <taxon>Thermaceae</taxon>
        <taxon>Thermus</taxon>
    </lineage>
</organism>
<evidence type="ECO:0000259" key="2">
    <source>
        <dbReference type="PROSITE" id="PS51831"/>
    </source>
</evidence>
<dbReference type="SUPFAM" id="SSF109604">
    <property type="entry name" value="HD-domain/PDEase-like"/>
    <property type="match status" value="1"/>
</dbReference>